<dbReference type="PANTHER" id="PTHR39185:SF1">
    <property type="entry name" value="SWARMING MOTILITY PROTEIN SWRD"/>
    <property type="match status" value="1"/>
</dbReference>
<dbReference type="RefSeq" id="WP_023557151.1">
    <property type="nucleotide sequence ID" value="NZ_JBCNED010000006.1"/>
</dbReference>
<dbReference type="Pfam" id="PF06289">
    <property type="entry name" value="FlbD"/>
    <property type="match status" value="1"/>
</dbReference>
<evidence type="ECO:0008006" key="3">
    <source>
        <dbReference type="Google" id="ProtNLM"/>
    </source>
</evidence>
<reference evidence="1 2" key="1">
    <citation type="submission" date="2018-10" db="EMBL/GenBank/DDBJ databases">
        <title>Phylogenomics of Brevibacillus.</title>
        <authorList>
            <person name="Dunlap C."/>
        </authorList>
    </citation>
    <scope>NUCLEOTIDE SEQUENCE [LARGE SCALE GENOMIC DNA]</scope>
    <source>
        <strain evidence="1 2">JCM 15085</strain>
    </source>
</reference>
<gene>
    <name evidence="1" type="ORF">EDM58_15735</name>
</gene>
<dbReference type="EMBL" id="RHHT01000031">
    <property type="protein sequence ID" value="RNB77425.1"/>
    <property type="molecule type" value="Genomic_DNA"/>
</dbReference>
<sequence length="73" mass="8225">MIKLTRFNGSVFYLNATHIETVEATPDTVITLFNDRKYIVKDSAESVANRVQAFYQNVHPATGIPRIPDDANE</sequence>
<evidence type="ECO:0000313" key="1">
    <source>
        <dbReference type="EMBL" id="RNB77425.1"/>
    </source>
</evidence>
<dbReference type="Proteomes" id="UP000281915">
    <property type="component" value="Unassembled WGS sequence"/>
</dbReference>
<accession>A0A3M8CRB8</accession>
<dbReference type="AlphaFoldDB" id="A0A3M8CRB8"/>
<protein>
    <recommendedName>
        <fullName evidence="3">Flagellar protein FlbD</fullName>
    </recommendedName>
</protein>
<organism evidence="1 2">
    <name type="scientific">Brevibacillus panacihumi</name>
    <dbReference type="NCBI Taxonomy" id="497735"/>
    <lineage>
        <taxon>Bacteria</taxon>
        <taxon>Bacillati</taxon>
        <taxon>Bacillota</taxon>
        <taxon>Bacilli</taxon>
        <taxon>Bacillales</taxon>
        <taxon>Paenibacillaceae</taxon>
        <taxon>Brevibacillus</taxon>
    </lineage>
</organism>
<dbReference type="PANTHER" id="PTHR39185">
    <property type="entry name" value="SWARMING MOTILITY PROTEIN SWRD"/>
    <property type="match status" value="1"/>
</dbReference>
<dbReference type="InterPro" id="IPR009384">
    <property type="entry name" value="SwrD-like"/>
</dbReference>
<proteinExistence type="predicted"/>
<name>A0A3M8CRB8_9BACL</name>
<evidence type="ECO:0000313" key="2">
    <source>
        <dbReference type="Proteomes" id="UP000281915"/>
    </source>
</evidence>
<comment type="caution">
    <text evidence="1">The sequence shown here is derived from an EMBL/GenBank/DDBJ whole genome shotgun (WGS) entry which is preliminary data.</text>
</comment>